<reference evidence="3 4" key="1">
    <citation type="submission" date="2016-09" db="EMBL/GenBank/DDBJ databases">
        <title>Extensive genetic diversity and differential bi-allelic expression allows diatom success in the polar Southern Ocean.</title>
        <authorList>
            <consortium name="DOE Joint Genome Institute"/>
            <person name="Mock T."/>
            <person name="Otillar R.P."/>
            <person name="Strauss J."/>
            <person name="Dupont C."/>
            <person name="Frickenhaus S."/>
            <person name="Maumus F."/>
            <person name="Mcmullan M."/>
            <person name="Sanges R."/>
            <person name="Schmutz J."/>
            <person name="Toseland A."/>
            <person name="Valas R."/>
            <person name="Veluchamy A."/>
            <person name="Ward B.J."/>
            <person name="Allen A."/>
            <person name="Barry K."/>
            <person name="Falciatore A."/>
            <person name="Ferrante M."/>
            <person name="Fortunato A.E."/>
            <person name="Gloeckner G."/>
            <person name="Gruber A."/>
            <person name="Hipkin R."/>
            <person name="Janech M."/>
            <person name="Kroth P."/>
            <person name="Leese F."/>
            <person name="Lindquist E."/>
            <person name="Lyon B.R."/>
            <person name="Martin J."/>
            <person name="Mayer C."/>
            <person name="Parker M."/>
            <person name="Quesneville H."/>
            <person name="Raymond J."/>
            <person name="Uhlig C."/>
            <person name="Valentin K.U."/>
            <person name="Worden A.Z."/>
            <person name="Armbrust E.V."/>
            <person name="Bowler C."/>
            <person name="Green B."/>
            <person name="Moulton V."/>
            <person name="Van Oosterhout C."/>
            <person name="Grigoriev I."/>
        </authorList>
    </citation>
    <scope>NUCLEOTIDE SEQUENCE [LARGE SCALE GENOMIC DNA]</scope>
    <source>
        <strain evidence="3 4">CCMP1102</strain>
    </source>
</reference>
<gene>
    <name evidence="3" type="ORF">FRACYDRAFT_240746</name>
</gene>
<feature type="signal peptide" evidence="2">
    <location>
        <begin position="1"/>
        <end position="21"/>
    </location>
</feature>
<organism evidence="3 4">
    <name type="scientific">Fragilariopsis cylindrus CCMP1102</name>
    <dbReference type="NCBI Taxonomy" id="635003"/>
    <lineage>
        <taxon>Eukaryota</taxon>
        <taxon>Sar</taxon>
        <taxon>Stramenopiles</taxon>
        <taxon>Ochrophyta</taxon>
        <taxon>Bacillariophyta</taxon>
        <taxon>Bacillariophyceae</taxon>
        <taxon>Bacillariophycidae</taxon>
        <taxon>Bacillariales</taxon>
        <taxon>Bacillariaceae</taxon>
        <taxon>Fragilariopsis</taxon>
    </lineage>
</organism>
<dbReference type="AlphaFoldDB" id="A0A1E7F7N9"/>
<dbReference type="KEGG" id="fcy:FRACYDRAFT_240746"/>
<evidence type="ECO:0000256" key="2">
    <source>
        <dbReference type="SAM" id="SignalP"/>
    </source>
</evidence>
<feature type="compositionally biased region" description="Acidic residues" evidence="1">
    <location>
        <begin position="270"/>
        <end position="279"/>
    </location>
</feature>
<dbReference type="EMBL" id="KV784360">
    <property type="protein sequence ID" value="OEU14212.1"/>
    <property type="molecule type" value="Genomic_DNA"/>
</dbReference>
<keyword evidence="4" id="KW-1185">Reference proteome</keyword>
<protein>
    <submittedName>
        <fullName evidence="3">Uncharacterized protein</fullName>
    </submittedName>
</protein>
<accession>A0A1E7F7N9</accession>
<name>A0A1E7F7N9_9STRA</name>
<evidence type="ECO:0000256" key="1">
    <source>
        <dbReference type="SAM" id="MobiDB-lite"/>
    </source>
</evidence>
<feature type="region of interest" description="Disordered" evidence="1">
    <location>
        <begin position="261"/>
        <end position="292"/>
    </location>
</feature>
<evidence type="ECO:0000313" key="3">
    <source>
        <dbReference type="EMBL" id="OEU14212.1"/>
    </source>
</evidence>
<keyword evidence="2" id="KW-0732">Signal</keyword>
<proteinExistence type="predicted"/>
<feature type="chain" id="PRO_5009192764" evidence="2">
    <location>
        <begin position="22"/>
        <end position="483"/>
    </location>
</feature>
<sequence length="483" mass="52785">MKLSFASSLLFTSLFVGAAAAAATTVGTSSSIHLRGGQHRDDLSSSQQGNDEIVTVSSFLVIDIVDVPMDDLSLEDRADFNYAFQQAFDTIHGDRDGLYLSGEQIDGINNVNAEESSSDIITARRRRRRQPRWAPKKSRYYNKWDIYLHVDMSGRCNMCRDDDAVAMMEEDAGETETSLLQLLLGNNKKEQEASDYVFEESNLDAVADEFCRLLKDSSGNKRFKNAKMCDIFMLSETDYTTALTTIASTTNSIAAATSTATATATANDNDTPEEEEEDNILPTDSESSDSSASTVSLPYFYGNQETSNKIKAADGIVGTGFLKITVNGIEMQQRNGSTCGVWHTADLFDFSAAIHTAFNAIHGTTTDGIYDAGQTIDKIKCVRGGADAASAAVVVEALGRRNKSLWGDHFEIYLAIDMSGGKKDGSSSYLSEASLRDIADAASDDLIRFGNPHFRRVIDLSIENLTKSDYYEAEFAEQHSTTN</sequence>
<dbReference type="Proteomes" id="UP000095751">
    <property type="component" value="Unassembled WGS sequence"/>
</dbReference>
<evidence type="ECO:0000313" key="4">
    <source>
        <dbReference type="Proteomes" id="UP000095751"/>
    </source>
</evidence>
<dbReference type="InParanoid" id="A0A1E7F7N9"/>